<evidence type="ECO:0000313" key="1">
    <source>
        <dbReference type="EMBL" id="KAH9581713.1"/>
    </source>
</evidence>
<accession>A0A922ILW1</accession>
<reference evidence="1" key="3">
    <citation type="submission" date="2021-06" db="EMBL/GenBank/DDBJ databases">
        <title>Chromosome-level genome assembly for S. haematobium.</title>
        <authorList>
            <person name="Stroehlein A.J."/>
        </authorList>
    </citation>
    <scope>NUCLEOTIDE SEQUENCE</scope>
</reference>
<gene>
    <name evidence="1" type="ORF">MS3_00000625</name>
</gene>
<evidence type="ECO:0000313" key="2">
    <source>
        <dbReference type="Proteomes" id="UP000471633"/>
    </source>
</evidence>
<keyword evidence="2" id="KW-1185">Reference proteome</keyword>
<dbReference type="RefSeq" id="XP_051065747.1">
    <property type="nucleotide sequence ID" value="XM_051208322.1"/>
</dbReference>
<sequence length="108" mass="12066">MSSSTENTFVKYADGLTVCMPISTSSHPIEMSEFLSRIEWWSVVKGLIPNTSKCQAVNFVMRHEQHPNTIFGSHNACVIGDSLINTVLKVNYHGDTSPSVGRLMFHCY</sequence>
<reference evidence="1" key="1">
    <citation type="journal article" date="2012" name="Nat. Genet.">
        <title>Whole-genome sequence of Schistosoma haematobium.</title>
        <authorList>
            <person name="Young N.D."/>
            <person name="Jex A.R."/>
            <person name="Li B."/>
            <person name="Liu S."/>
            <person name="Yang L."/>
            <person name="Xiong Z."/>
            <person name="Li Y."/>
            <person name="Cantacessi C."/>
            <person name="Hall R.S."/>
            <person name="Xu X."/>
            <person name="Chen F."/>
            <person name="Wu X."/>
            <person name="Zerlotini A."/>
            <person name="Oliveira G."/>
            <person name="Hofmann A."/>
            <person name="Zhang G."/>
            <person name="Fang X."/>
            <person name="Kang Y."/>
            <person name="Campbell B.E."/>
            <person name="Loukas A."/>
            <person name="Ranganathan S."/>
            <person name="Rollinson D."/>
            <person name="Rinaldi G."/>
            <person name="Brindley P.J."/>
            <person name="Yang H."/>
            <person name="Wang J."/>
            <person name="Wang J."/>
            <person name="Gasser R.B."/>
        </authorList>
    </citation>
    <scope>NUCLEOTIDE SEQUENCE</scope>
</reference>
<name>A0A922ILW1_SCHHA</name>
<protein>
    <submittedName>
        <fullName evidence="1">Uncharacterized protein</fullName>
    </submittedName>
</protein>
<dbReference type="GeneID" id="75576444"/>
<dbReference type="EMBL" id="AMPZ03000006">
    <property type="protein sequence ID" value="KAH9581713.1"/>
    <property type="molecule type" value="Genomic_DNA"/>
</dbReference>
<comment type="caution">
    <text evidence="1">The sequence shown here is derived from an EMBL/GenBank/DDBJ whole genome shotgun (WGS) entry which is preliminary data.</text>
</comment>
<dbReference type="Proteomes" id="UP000471633">
    <property type="component" value="Unassembled WGS sequence"/>
</dbReference>
<organism evidence="1 2">
    <name type="scientific">Schistosoma haematobium</name>
    <name type="common">Blood fluke</name>
    <dbReference type="NCBI Taxonomy" id="6185"/>
    <lineage>
        <taxon>Eukaryota</taxon>
        <taxon>Metazoa</taxon>
        <taxon>Spiralia</taxon>
        <taxon>Lophotrochozoa</taxon>
        <taxon>Platyhelminthes</taxon>
        <taxon>Trematoda</taxon>
        <taxon>Digenea</taxon>
        <taxon>Strigeidida</taxon>
        <taxon>Schistosomatoidea</taxon>
        <taxon>Schistosomatidae</taxon>
        <taxon>Schistosoma</taxon>
    </lineage>
</organism>
<reference evidence="1" key="4">
    <citation type="journal article" date="2022" name="PLoS Pathog.">
        <title>Chromosome-level genome of Schistosoma haematobium underpins genome-wide explorations of molecular variation.</title>
        <authorList>
            <person name="Stroehlein A.J."/>
            <person name="Korhonen P.K."/>
            <person name="Lee V.V."/>
            <person name="Ralph S.A."/>
            <person name="Mentink-Kane M."/>
            <person name="You H."/>
            <person name="McManus D.P."/>
            <person name="Tchuente L.T."/>
            <person name="Stothard J.R."/>
            <person name="Kaur P."/>
            <person name="Dudchenko O."/>
            <person name="Aiden E.L."/>
            <person name="Yang B."/>
            <person name="Yang H."/>
            <person name="Emery A.M."/>
            <person name="Webster B.L."/>
            <person name="Brindley P.J."/>
            <person name="Rollinson D."/>
            <person name="Chang B.C.H."/>
            <person name="Gasser R.B."/>
            <person name="Young N.D."/>
        </authorList>
    </citation>
    <scope>NUCLEOTIDE SEQUENCE</scope>
</reference>
<reference evidence="1" key="2">
    <citation type="journal article" date="2019" name="Gigascience">
        <title>High-quality Schistosoma haematobium genome achieved by single-molecule and long-range sequencing.</title>
        <authorList>
            <person name="Stroehlein A.J."/>
            <person name="Korhonen P.K."/>
            <person name="Chong T.M."/>
            <person name="Lim Y.L."/>
            <person name="Chan K.G."/>
            <person name="Webster B."/>
            <person name="Rollinson D."/>
            <person name="Brindley P.J."/>
            <person name="Gasser R.B."/>
            <person name="Young N.D."/>
        </authorList>
    </citation>
    <scope>NUCLEOTIDE SEQUENCE</scope>
</reference>
<dbReference type="AlphaFoldDB" id="A0A922ILW1"/>
<proteinExistence type="predicted"/>
<dbReference type="CTD" id="75576444"/>
<dbReference type="KEGG" id="shx:MS3_00000625"/>